<evidence type="ECO:0000313" key="2">
    <source>
        <dbReference type="Proteomes" id="UP000232673"/>
    </source>
</evidence>
<name>A0A2N0TM05_9FLAO</name>
<dbReference type="RefSeq" id="WP_079713390.1">
    <property type="nucleotide sequence ID" value="NZ_FUZC01000008.1"/>
</dbReference>
<reference evidence="1 2" key="1">
    <citation type="submission" date="2015-10" db="EMBL/GenBank/DDBJ databases">
        <title>Draft genome sequence of Salegentibacter salinarum KCTC 12975.</title>
        <authorList>
            <person name="Lin W."/>
            <person name="Zheng Q."/>
        </authorList>
    </citation>
    <scope>NUCLEOTIDE SEQUENCE [LARGE SCALE GENOMIC DNA]</scope>
    <source>
        <strain evidence="1 2">KCTC 12975</strain>
    </source>
</reference>
<organism evidence="1 2">
    <name type="scientific">Salegentibacter salinarum</name>
    <dbReference type="NCBI Taxonomy" id="447422"/>
    <lineage>
        <taxon>Bacteria</taxon>
        <taxon>Pseudomonadati</taxon>
        <taxon>Bacteroidota</taxon>
        <taxon>Flavobacteriia</taxon>
        <taxon>Flavobacteriales</taxon>
        <taxon>Flavobacteriaceae</taxon>
        <taxon>Salegentibacter</taxon>
    </lineage>
</organism>
<dbReference type="EMBL" id="LKTS01000048">
    <property type="protein sequence ID" value="PKD15771.1"/>
    <property type="molecule type" value="Genomic_DNA"/>
</dbReference>
<dbReference type="Proteomes" id="UP000232673">
    <property type="component" value="Unassembled WGS sequence"/>
</dbReference>
<evidence type="ECO:0008006" key="3">
    <source>
        <dbReference type="Google" id="ProtNLM"/>
    </source>
</evidence>
<dbReference type="STRING" id="447422.SAMN05660903_02356"/>
<gene>
    <name evidence="1" type="ORF">APR41_10765</name>
</gene>
<sequence length="130" mass="15505">METVKYCLACNKKLEGRPDKKFCDPYCKSAWHYQKTKEGAAGFYAKVDRQLKTNRRILKSFNKAGKATVRADILKQHGFDPNFFTHYWKNSKKEVYLFVYEFGFLTRYENGKKKYILVTWQAYMEKSKIL</sequence>
<dbReference type="OrthoDB" id="5187906at2"/>
<dbReference type="AlphaFoldDB" id="A0A2N0TM05"/>
<keyword evidence="2" id="KW-1185">Reference proteome</keyword>
<proteinExistence type="predicted"/>
<protein>
    <recommendedName>
        <fullName evidence="3">DUF2116 family Zn-ribbon domain-containing protein</fullName>
    </recommendedName>
</protein>
<comment type="caution">
    <text evidence="1">The sequence shown here is derived from an EMBL/GenBank/DDBJ whole genome shotgun (WGS) entry which is preliminary data.</text>
</comment>
<evidence type="ECO:0000313" key="1">
    <source>
        <dbReference type="EMBL" id="PKD15771.1"/>
    </source>
</evidence>
<accession>A0A2N0TM05</accession>